<feature type="region of interest" description="Disordered" evidence="1">
    <location>
        <begin position="478"/>
        <end position="573"/>
    </location>
</feature>
<feature type="compositionally biased region" description="Low complexity" evidence="1">
    <location>
        <begin position="610"/>
        <end position="625"/>
    </location>
</feature>
<evidence type="ECO:0000313" key="5">
    <source>
        <dbReference type="Proteomes" id="UP001283341"/>
    </source>
</evidence>
<accession>A0AAE0I0G9</accession>
<feature type="signal peptide" evidence="3">
    <location>
        <begin position="1"/>
        <end position="21"/>
    </location>
</feature>
<proteinExistence type="predicted"/>
<reference evidence="4" key="1">
    <citation type="journal article" date="2023" name="Mol. Phylogenet. Evol.">
        <title>Genome-scale phylogeny and comparative genomics of the fungal order Sordariales.</title>
        <authorList>
            <person name="Hensen N."/>
            <person name="Bonometti L."/>
            <person name="Westerberg I."/>
            <person name="Brannstrom I.O."/>
            <person name="Guillou S."/>
            <person name="Cros-Aarteil S."/>
            <person name="Calhoun S."/>
            <person name="Haridas S."/>
            <person name="Kuo A."/>
            <person name="Mondo S."/>
            <person name="Pangilinan J."/>
            <person name="Riley R."/>
            <person name="LaButti K."/>
            <person name="Andreopoulos B."/>
            <person name="Lipzen A."/>
            <person name="Chen C."/>
            <person name="Yan M."/>
            <person name="Daum C."/>
            <person name="Ng V."/>
            <person name="Clum A."/>
            <person name="Steindorff A."/>
            <person name="Ohm R.A."/>
            <person name="Martin F."/>
            <person name="Silar P."/>
            <person name="Natvig D.O."/>
            <person name="Lalanne C."/>
            <person name="Gautier V."/>
            <person name="Ament-Velasquez S.L."/>
            <person name="Kruys A."/>
            <person name="Hutchinson M.I."/>
            <person name="Powell A.J."/>
            <person name="Barry K."/>
            <person name="Miller A.N."/>
            <person name="Grigoriev I.V."/>
            <person name="Debuchy R."/>
            <person name="Gladieux P."/>
            <person name="Hiltunen Thoren M."/>
            <person name="Johannesson H."/>
        </authorList>
    </citation>
    <scope>NUCLEOTIDE SEQUENCE</scope>
    <source>
        <strain evidence="4">CBS 118394</strain>
    </source>
</reference>
<feature type="region of interest" description="Disordered" evidence="1">
    <location>
        <begin position="599"/>
        <end position="655"/>
    </location>
</feature>
<feature type="compositionally biased region" description="Low complexity" evidence="1">
    <location>
        <begin position="344"/>
        <end position="370"/>
    </location>
</feature>
<keyword evidence="2" id="KW-0472">Membrane</keyword>
<keyword evidence="2" id="KW-0812">Transmembrane</keyword>
<feature type="transmembrane region" description="Helical" evidence="2">
    <location>
        <begin position="385"/>
        <end position="410"/>
    </location>
</feature>
<dbReference type="EMBL" id="JAUEDM010000005">
    <property type="protein sequence ID" value="KAK3316298.1"/>
    <property type="molecule type" value="Genomic_DNA"/>
</dbReference>
<reference evidence="4" key="2">
    <citation type="submission" date="2023-06" db="EMBL/GenBank/DDBJ databases">
        <authorList>
            <consortium name="Lawrence Berkeley National Laboratory"/>
            <person name="Haridas S."/>
            <person name="Hensen N."/>
            <person name="Bonometti L."/>
            <person name="Westerberg I."/>
            <person name="Brannstrom I.O."/>
            <person name="Guillou S."/>
            <person name="Cros-Aarteil S."/>
            <person name="Calhoun S."/>
            <person name="Kuo A."/>
            <person name="Mondo S."/>
            <person name="Pangilinan J."/>
            <person name="Riley R."/>
            <person name="Labutti K."/>
            <person name="Andreopoulos B."/>
            <person name="Lipzen A."/>
            <person name="Chen C."/>
            <person name="Yanf M."/>
            <person name="Daum C."/>
            <person name="Ng V."/>
            <person name="Clum A."/>
            <person name="Steindorff A."/>
            <person name="Ohm R."/>
            <person name="Martin F."/>
            <person name="Silar P."/>
            <person name="Natvig D."/>
            <person name="Lalanne C."/>
            <person name="Gautier V."/>
            <person name="Ament-Velasquez S.L."/>
            <person name="Kruys A."/>
            <person name="Hutchinson M.I."/>
            <person name="Powell A.J."/>
            <person name="Barry K."/>
            <person name="Miller A.N."/>
            <person name="Grigoriev I.V."/>
            <person name="Debuchy R."/>
            <person name="Gladieux P."/>
            <person name="Thoren M.H."/>
            <person name="Johannesson H."/>
        </authorList>
    </citation>
    <scope>NUCLEOTIDE SEQUENCE</scope>
    <source>
        <strain evidence="4">CBS 118394</strain>
    </source>
</reference>
<evidence type="ECO:0000256" key="2">
    <source>
        <dbReference type="SAM" id="Phobius"/>
    </source>
</evidence>
<comment type="caution">
    <text evidence="4">The sequence shown here is derived from an EMBL/GenBank/DDBJ whole genome shotgun (WGS) entry which is preliminary data.</text>
</comment>
<feature type="chain" id="PRO_5042002363" evidence="3">
    <location>
        <begin position="22"/>
        <end position="655"/>
    </location>
</feature>
<dbReference type="Proteomes" id="UP001283341">
    <property type="component" value="Unassembled WGS sequence"/>
</dbReference>
<evidence type="ECO:0000256" key="1">
    <source>
        <dbReference type="SAM" id="MobiDB-lite"/>
    </source>
</evidence>
<feature type="region of interest" description="Disordered" evidence="1">
    <location>
        <begin position="334"/>
        <end position="377"/>
    </location>
</feature>
<evidence type="ECO:0000313" key="4">
    <source>
        <dbReference type="EMBL" id="KAK3316298.1"/>
    </source>
</evidence>
<keyword evidence="3" id="KW-0732">Signal</keyword>
<sequence length="655" mass="67935">MWRLSITFVLPLSLALASALAADIVYVTDLTIFTSLAPCAAYAISKNIQYQTYNKCPEAVTDLQACVCTKNNNFASISADISSDVSSSCGSTASEDQASAQTVLTAYCNQDKIPSFPTPATPVSAYITDIPEFSYLAPCAASAVSYAINSMSYDNCPSDAPLLATCVCNKNQNSLVVSQIINTSAKYSCSGHTADISSAQAMFRAYCNLNNGTSSFPPPALPPGDMTYYITDLPKYSSLAPCAYNALSYAVQYQSYSMCPEGPMALASCACLKEGVASDILSSLTSSVKYNCGTPGTDDISSAVAVFDFYCSAAKAEVTAAGVTNSVSQTYKTPTGGTGGVFGGPQATSGSGDSSNGGTSNGGTSNSNGSPNGGTTTGTSKGANVGLIAGVIAGVVAILGLLAGLIVYLVKKKKSQAAAVQPAAQDPPAPTIQDFYNGKQELGGTAIVTPMPPPSPSTSTLKAGVPGRTDNVSPVSAHAGAYTPPPNKAELHGQTAPYPPMPNSAELQGQGASYPPMPNSAELYAQGAQYPPPNRPELQGQGAMYPPPNRSELQGQGSPHFPPPNRPELAGYYAPQMQPPQMQMQQPQMQQQQMSGYYNGYGGPQQVNAQMPQGGFQGQQQPQRPAELAPVSWQSGPVPGFHVHEMDGNQAGQAR</sequence>
<organism evidence="4 5">
    <name type="scientific">Apodospora peruviana</name>
    <dbReference type="NCBI Taxonomy" id="516989"/>
    <lineage>
        <taxon>Eukaryota</taxon>
        <taxon>Fungi</taxon>
        <taxon>Dikarya</taxon>
        <taxon>Ascomycota</taxon>
        <taxon>Pezizomycotina</taxon>
        <taxon>Sordariomycetes</taxon>
        <taxon>Sordariomycetidae</taxon>
        <taxon>Sordariales</taxon>
        <taxon>Lasiosphaeriaceae</taxon>
        <taxon>Apodospora</taxon>
    </lineage>
</organism>
<gene>
    <name evidence="4" type="ORF">B0H66DRAFT_290483</name>
</gene>
<name>A0AAE0I0G9_9PEZI</name>
<keyword evidence="2" id="KW-1133">Transmembrane helix</keyword>
<protein>
    <submittedName>
        <fullName evidence="4">Uncharacterized protein</fullName>
    </submittedName>
</protein>
<keyword evidence="5" id="KW-1185">Reference proteome</keyword>
<dbReference type="AlphaFoldDB" id="A0AAE0I0G9"/>
<evidence type="ECO:0000256" key="3">
    <source>
        <dbReference type="SAM" id="SignalP"/>
    </source>
</evidence>